<dbReference type="InterPro" id="IPR011055">
    <property type="entry name" value="Dup_hybrid_motif"/>
</dbReference>
<sequence length="175" mass="18259">MFFAPRPHQVVAVVFCVLILVGMPPATAGDGHPRWQAPVSGEVVEEFAAPPAPWAAGHRGVDLAVSSGGEIHAPADGVVSFSGVVVNREVLSIDHGGGYVSSFEPVESELAEGDGVSEGEVVASLGSYEDGSTHCEGQPCLHWGVRLHGEYINPMLLIGELEPSILLPLSSEEGQ</sequence>
<dbReference type="PANTHER" id="PTHR21666">
    <property type="entry name" value="PEPTIDASE-RELATED"/>
    <property type="match status" value="1"/>
</dbReference>
<protein>
    <submittedName>
        <fullName evidence="3">M23 family metallopeptidase</fullName>
    </submittedName>
</protein>
<feature type="chain" id="PRO_5031486023" evidence="1">
    <location>
        <begin position="29"/>
        <end position="175"/>
    </location>
</feature>
<dbReference type="Proteomes" id="UP000523139">
    <property type="component" value="Unassembled WGS sequence"/>
</dbReference>
<dbReference type="InterPro" id="IPR050570">
    <property type="entry name" value="Cell_wall_metabolism_enzyme"/>
</dbReference>
<organism evidence="3 4">
    <name type="scientific">Nesterenkonia sedimenti</name>
    <dbReference type="NCBI Taxonomy" id="1463632"/>
    <lineage>
        <taxon>Bacteria</taxon>
        <taxon>Bacillati</taxon>
        <taxon>Actinomycetota</taxon>
        <taxon>Actinomycetes</taxon>
        <taxon>Micrococcales</taxon>
        <taxon>Micrococcaceae</taxon>
        <taxon>Nesterenkonia</taxon>
    </lineage>
</organism>
<accession>A0A7X8TL74</accession>
<gene>
    <name evidence="3" type="ORF">HGQ17_11590</name>
</gene>
<feature type="signal peptide" evidence="1">
    <location>
        <begin position="1"/>
        <end position="28"/>
    </location>
</feature>
<evidence type="ECO:0000313" key="4">
    <source>
        <dbReference type="Proteomes" id="UP000523139"/>
    </source>
</evidence>
<keyword evidence="4" id="KW-1185">Reference proteome</keyword>
<dbReference type="AlphaFoldDB" id="A0A7X8TL74"/>
<proteinExistence type="predicted"/>
<dbReference type="Gene3D" id="2.70.70.10">
    <property type="entry name" value="Glucose Permease (Domain IIA)"/>
    <property type="match status" value="1"/>
</dbReference>
<dbReference type="InterPro" id="IPR016047">
    <property type="entry name" value="M23ase_b-sheet_dom"/>
</dbReference>
<dbReference type="PANTHER" id="PTHR21666:SF270">
    <property type="entry name" value="MUREIN HYDROLASE ACTIVATOR ENVC"/>
    <property type="match status" value="1"/>
</dbReference>
<dbReference type="RefSeq" id="WP_168888106.1">
    <property type="nucleotide sequence ID" value="NZ_JABAHY010000012.1"/>
</dbReference>
<evidence type="ECO:0000256" key="1">
    <source>
        <dbReference type="SAM" id="SignalP"/>
    </source>
</evidence>
<reference evidence="3 4" key="1">
    <citation type="submission" date="2020-04" db="EMBL/GenBank/DDBJ databases">
        <title>Nesterenkonia sp. nov., isolated from marine sediment.</title>
        <authorList>
            <person name="Zhang G."/>
        </authorList>
    </citation>
    <scope>NUCLEOTIDE SEQUENCE [LARGE SCALE GENOMIC DNA]</scope>
    <source>
        <strain evidence="3 4">MY13</strain>
    </source>
</reference>
<evidence type="ECO:0000259" key="2">
    <source>
        <dbReference type="Pfam" id="PF01551"/>
    </source>
</evidence>
<name>A0A7X8TL74_9MICC</name>
<dbReference type="EMBL" id="JABAHY010000012">
    <property type="protein sequence ID" value="NLS10621.1"/>
    <property type="molecule type" value="Genomic_DNA"/>
</dbReference>
<evidence type="ECO:0000313" key="3">
    <source>
        <dbReference type="EMBL" id="NLS10621.1"/>
    </source>
</evidence>
<dbReference type="Pfam" id="PF01551">
    <property type="entry name" value="Peptidase_M23"/>
    <property type="match status" value="1"/>
</dbReference>
<keyword evidence="1" id="KW-0732">Signal</keyword>
<dbReference type="SUPFAM" id="SSF51261">
    <property type="entry name" value="Duplicated hybrid motif"/>
    <property type="match status" value="1"/>
</dbReference>
<dbReference type="GO" id="GO:0004222">
    <property type="term" value="F:metalloendopeptidase activity"/>
    <property type="evidence" value="ECO:0007669"/>
    <property type="project" value="TreeGrafter"/>
</dbReference>
<feature type="domain" description="M23ase beta-sheet core" evidence="2">
    <location>
        <begin position="57"/>
        <end position="154"/>
    </location>
</feature>
<comment type="caution">
    <text evidence="3">The sequence shown here is derived from an EMBL/GenBank/DDBJ whole genome shotgun (WGS) entry which is preliminary data.</text>
</comment>